<sequence>MRQHDISGWQNSWMRHVRMRPARMGPARDKQHEHAPSWTIKLGMLAPLSVELTDVYAPRAHLLIAISPAIEAGTTIDDAALLQARSGSLAGVSKLNSQVALEACIKRPIRELQVRKEEFYMARECITDLKIPYDPELTLIQVRDVKRISTEKQLKALRQQDHERQTSTGSESQSITKLSKVTTLAGPVQTLIAKLLSTLWKSAIDTRLHLCLSHAQSRGHPPRTRLSQRYSLKLSSVHLVLVSTKGNPLRPQLRGSFSSSLLPRRPLKPPPPSLVAVEPAEYEEVRKERRVGTQAPSTFGGINKALDRGALGAAVNFPLFCLQFMPVLKLTQPQVILPQPNDKAKHIAQPQLPFTAL</sequence>
<keyword evidence="2" id="KW-1185">Reference proteome</keyword>
<evidence type="ECO:0000313" key="1">
    <source>
        <dbReference type="EMBL" id="KAF2469604.1"/>
    </source>
</evidence>
<proteinExistence type="predicted"/>
<organism evidence="1 2">
    <name type="scientific">Lindgomyces ingoldianus</name>
    <dbReference type="NCBI Taxonomy" id="673940"/>
    <lineage>
        <taxon>Eukaryota</taxon>
        <taxon>Fungi</taxon>
        <taxon>Dikarya</taxon>
        <taxon>Ascomycota</taxon>
        <taxon>Pezizomycotina</taxon>
        <taxon>Dothideomycetes</taxon>
        <taxon>Pleosporomycetidae</taxon>
        <taxon>Pleosporales</taxon>
        <taxon>Lindgomycetaceae</taxon>
        <taxon>Lindgomyces</taxon>
    </lineage>
</organism>
<dbReference type="EMBL" id="MU003511">
    <property type="protein sequence ID" value="KAF2469604.1"/>
    <property type="molecule type" value="Genomic_DNA"/>
</dbReference>
<evidence type="ECO:0000313" key="2">
    <source>
        <dbReference type="Proteomes" id="UP000799755"/>
    </source>
</evidence>
<protein>
    <submittedName>
        <fullName evidence="1">Uncharacterized protein</fullName>
    </submittedName>
</protein>
<reference evidence="1" key="1">
    <citation type="journal article" date="2020" name="Stud. Mycol.">
        <title>101 Dothideomycetes genomes: a test case for predicting lifestyles and emergence of pathogens.</title>
        <authorList>
            <person name="Haridas S."/>
            <person name="Albert R."/>
            <person name="Binder M."/>
            <person name="Bloem J."/>
            <person name="Labutti K."/>
            <person name="Salamov A."/>
            <person name="Andreopoulos B."/>
            <person name="Baker S."/>
            <person name="Barry K."/>
            <person name="Bills G."/>
            <person name="Bluhm B."/>
            <person name="Cannon C."/>
            <person name="Castanera R."/>
            <person name="Culley D."/>
            <person name="Daum C."/>
            <person name="Ezra D."/>
            <person name="Gonzalez J."/>
            <person name="Henrissat B."/>
            <person name="Kuo A."/>
            <person name="Liang C."/>
            <person name="Lipzen A."/>
            <person name="Lutzoni F."/>
            <person name="Magnuson J."/>
            <person name="Mondo S."/>
            <person name="Nolan M."/>
            <person name="Ohm R."/>
            <person name="Pangilinan J."/>
            <person name="Park H.-J."/>
            <person name="Ramirez L."/>
            <person name="Alfaro M."/>
            <person name="Sun H."/>
            <person name="Tritt A."/>
            <person name="Yoshinaga Y."/>
            <person name="Zwiers L.-H."/>
            <person name="Turgeon B."/>
            <person name="Goodwin S."/>
            <person name="Spatafora J."/>
            <person name="Crous P."/>
            <person name="Grigoriev I."/>
        </authorList>
    </citation>
    <scope>NUCLEOTIDE SEQUENCE</scope>
    <source>
        <strain evidence="1">ATCC 200398</strain>
    </source>
</reference>
<name>A0ACB6QRJ2_9PLEO</name>
<accession>A0ACB6QRJ2</accession>
<dbReference type="Proteomes" id="UP000799755">
    <property type="component" value="Unassembled WGS sequence"/>
</dbReference>
<comment type="caution">
    <text evidence="1">The sequence shown here is derived from an EMBL/GenBank/DDBJ whole genome shotgun (WGS) entry which is preliminary data.</text>
</comment>
<gene>
    <name evidence="1" type="ORF">BDR25DRAFT_356334</name>
</gene>